<evidence type="ECO:0000313" key="2">
    <source>
        <dbReference type="Proteomes" id="UP001165960"/>
    </source>
</evidence>
<keyword evidence="2" id="KW-1185">Reference proteome</keyword>
<reference evidence="1" key="1">
    <citation type="submission" date="2022-04" db="EMBL/GenBank/DDBJ databases">
        <title>Genome of the entomopathogenic fungus Entomophthora muscae.</title>
        <authorList>
            <person name="Elya C."/>
            <person name="Lovett B.R."/>
            <person name="Lee E."/>
            <person name="Macias A.M."/>
            <person name="Hajek A.E."/>
            <person name="De Bivort B.L."/>
            <person name="Kasson M.T."/>
            <person name="De Fine Licht H.H."/>
            <person name="Stajich J.E."/>
        </authorList>
    </citation>
    <scope>NUCLEOTIDE SEQUENCE</scope>
    <source>
        <strain evidence="1">Berkeley</strain>
    </source>
</reference>
<comment type="caution">
    <text evidence="1">The sequence shown here is derived from an EMBL/GenBank/DDBJ whole genome shotgun (WGS) entry which is preliminary data.</text>
</comment>
<evidence type="ECO:0000313" key="1">
    <source>
        <dbReference type="EMBL" id="KAJ9075208.1"/>
    </source>
</evidence>
<protein>
    <submittedName>
        <fullName evidence="1">Uncharacterized protein</fullName>
    </submittedName>
</protein>
<gene>
    <name evidence="1" type="ORF">DSO57_1038250</name>
</gene>
<dbReference type="Proteomes" id="UP001165960">
    <property type="component" value="Unassembled WGS sequence"/>
</dbReference>
<sequence length="767" mass="87103">MPNTGKLREGFETKRVIHLSHYIPSICRRDAAKQWFFRNRRGHSAMNVAIRSLGSDCQNFHMGYVGKCFDEKNVHIPYAELTPEEKSVLSEKLLKEQQYIPVFFSEDDAAAHYEGYCKTELWPMFHYLLEDFKEHITTQKRNWDGYVKVNQYFAKAVADVYQPGDYIWVHDYHLMLVPEMLRKLIPGAKIGFFLHAPFPSSEIFRCLPTRKEILNGVLASNLIGLQTYAYARHFTSTCTRVLGLESAPEGIDYHGSIVAVMIFPIGIDVAVCEAHRESEAVLSKIKSLKEIYPGKKIIFGRDKIDQATGLLQKFKTFELFLQKYPEWQGKVVLVQVSSSPQSLPTLEKKISEVVSRINTTFGSLEFVPVHHFQQVIAREEYYGLLSIADVALITSVRDGMNTTSHEFVICQRGNYSPLILSEFTGTAGSLKEAMLVNPFDFSGVAESIHHALSLSQEKKVTMHNHLYKRVTTQDAKHWARSFIANLDKCCDALDFSNPTPDLNYEILRTRYLGAKRRLLMFDYDGTLTEIRSVPSAAVPSDRMLEGLRMLTRDERNIVWIISGRDQKALQDWMGDIPNLGLSAEHGCFMKAPDAGASDWVNLAEEIDLSWKDDVLEIFTYYTERTQGSFIEHKRASLAWHYRMADPEFGSFQANECQNHLENAVACKLPVDILIGKKNIEVRPVTINKGEIVKRLLASHPDVDFAFCAGDDKTDEDMFRSLKSSTTVDDDSIFTLSVGSANKKTLAKWRVDAPDNVIDAARFMGESS</sequence>
<accession>A0ACC2TKN1</accession>
<name>A0ACC2TKN1_9FUNG</name>
<proteinExistence type="predicted"/>
<organism evidence="1 2">
    <name type="scientific">Entomophthora muscae</name>
    <dbReference type="NCBI Taxonomy" id="34485"/>
    <lineage>
        <taxon>Eukaryota</taxon>
        <taxon>Fungi</taxon>
        <taxon>Fungi incertae sedis</taxon>
        <taxon>Zoopagomycota</taxon>
        <taxon>Entomophthoromycotina</taxon>
        <taxon>Entomophthoromycetes</taxon>
        <taxon>Entomophthorales</taxon>
        <taxon>Entomophthoraceae</taxon>
        <taxon>Entomophthora</taxon>
    </lineage>
</organism>
<dbReference type="EMBL" id="QTSX02002597">
    <property type="protein sequence ID" value="KAJ9075208.1"/>
    <property type="molecule type" value="Genomic_DNA"/>
</dbReference>